<dbReference type="InterPro" id="IPR011417">
    <property type="entry name" value="ANTH_dom"/>
</dbReference>
<dbReference type="PANTHER" id="PTHR10407">
    <property type="entry name" value="HUNTINGTIN INTERACTING PROTEIN 1"/>
    <property type="match status" value="1"/>
</dbReference>
<dbReference type="GO" id="GO:0043325">
    <property type="term" value="F:phosphatidylinositol-3,4-bisphosphate binding"/>
    <property type="evidence" value="ECO:0007669"/>
    <property type="project" value="TreeGrafter"/>
</dbReference>
<dbReference type="GO" id="GO:0051015">
    <property type="term" value="F:actin filament binding"/>
    <property type="evidence" value="ECO:0007669"/>
    <property type="project" value="TreeGrafter"/>
</dbReference>
<protein>
    <recommendedName>
        <fullName evidence="1">ENTH domain-containing protein</fullName>
    </recommendedName>
</protein>
<dbReference type="AlphaFoldDB" id="A0A813XJ43"/>
<gene>
    <name evidence="2" type="ORF">PYM288_LOCUS7875</name>
</gene>
<dbReference type="GO" id="GO:0007015">
    <property type="term" value="P:actin filament organization"/>
    <property type="evidence" value="ECO:0007669"/>
    <property type="project" value="TreeGrafter"/>
</dbReference>
<dbReference type="InterPro" id="IPR013809">
    <property type="entry name" value="ENTH"/>
</dbReference>
<proteinExistence type="predicted"/>
<dbReference type="GO" id="GO:0080025">
    <property type="term" value="F:phosphatidylinositol-3,5-bisphosphate binding"/>
    <property type="evidence" value="ECO:0007669"/>
    <property type="project" value="TreeGrafter"/>
</dbReference>
<dbReference type="Proteomes" id="UP000663854">
    <property type="component" value="Unassembled WGS sequence"/>
</dbReference>
<feature type="domain" description="ENTH" evidence="1">
    <location>
        <begin position="31"/>
        <end position="159"/>
    </location>
</feature>
<accession>A0A813XJ43</accession>
<dbReference type="SMART" id="SM00273">
    <property type="entry name" value="ENTH"/>
    <property type="match status" value="1"/>
</dbReference>
<name>A0A813XJ43_9BILA</name>
<dbReference type="GO" id="GO:0035615">
    <property type="term" value="F:clathrin adaptor activity"/>
    <property type="evidence" value="ECO:0007669"/>
    <property type="project" value="TreeGrafter"/>
</dbReference>
<dbReference type="GO" id="GO:0030136">
    <property type="term" value="C:clathrin-coated vesicle"/>
    <property type="evidence" value="ECO:0007669"/>
    <property type="project" value="TreeGrafter"/>
</dbReference>
<evidence type="ECO:0000313" key="2">
    <source>
        <dbReference type="EMBL" id="CAF0867637.1"/>
    </source>
</evidence>
<dbReference type="PANTHER" id="PTHR10407:SF15">
    <property type="entry name" value="HUNTINGTIN INTERACTING PROTEIN 1"/>
    <property type="match status" value="1"/>
</dbReference>
<dbReference type="InterPro" id="IPR030224">
    <property type="entry name" value="Sla2_fam"/>
</dbReference>
<dbReference type="GO" id="GO:0030864">
    <property type="term" value="C:cortical actin cytoskeleton"/>
    <property type="evidence" value="ECO:0007669"/>
    <property type="project" value="TreeGrafter"/>
</dbReference>
<comment type="caution">
    <text evidence="2">The sequence shown here is derived from an EMBL/GenBank/DDBJ whole genome shotgun (WGS) entry which is preliminary data.</text>
</comment>
<dbReference type="SUPFAM" id="SSF48464">
    <property type="entry name" value="ENTH/VHS domain"/>
    <property type="match status" value="1"/>
</dbReference>
<dbReference type="GO" id="GO:0032051">
    <property type="term" value="F:clathrin light chain binding"/>
    <property type="evidence" value="ECO:0007669"/>
    <property type="project" value="TreeGrafter"/>
</dbReference>
<dbReference type="EMBL" id="CAJNOH010000100">
    <property type="protein sequence ID" value="CAF0867637.1"/>
    <property type="molecule type" value="Genomic_DNA"/>
</dbReference>
<dbReference type="Pfam" id="PF07651">
    <property type="entry name" value="ANTH"/>
    <property type="match status" value="1"/>
</dbReference>
<dbReference type="PROSITE" id="PS50942">
    <property type="entry name" value="ENTH"/>
    <property type="match status" value="1"/>
</dbReference>
<sequence length="295" mass="34683">MSVNKNRSNTIYLNQLITNIPVRRKIVDHNDRDKFEWNQWQSATKSINNVEVSPKEKHVRNLILGTFRLEGSRLFWTMMTRINIESHPIITWKFCYIIHRLLRDGHQNVIRDSILLTSYFDQLSKYWNGVQQNYALLSCRYCNLIISKLKFHERNLMFIGNLTINENNDIRRLFNNNYDPYFQLCTELLNYMEEILNLVQVIFKSLDQSPDTLPFLNECITLANCMADVVVHGKATANLVQDVILANDCRDVTLYCIDLYTNYQASSTSNDIDKQSNQLIHRLNLLIEKTKTFSS</sequence>
<reference evidence="2" key="1">
    <citation type="submission" date="2021-02" db="EMBL/GenBank/DDBJ databases">
        <authorList>
            <person name="Nowell W R."/>
        </authorList>
    </citation>
    <scope>NUCLEOTIDE SEQUENCE</scope>
</reference>
<dbReference type="InterPro" id="IPR008942">
    <property type="entry name" value="ENTH_VHS"/>
</dbReference>
<organism evidence="2 3">
    <name type="scientific">Rotaria sordida</name>
    <dbReference type="NCBI Taxonomy" id="392033"/>
    <lineage>
        <taxon>Eukaryota</taxon>
        <taxon>Metazoa</taxon>
        <taxon>Spiralia</taxon>
        <taxon>Gnathifera</taxon>
        <taxon>Rotifera</taxon>
        <taxon>Eurotatoria</taxon>
        <taxon>Bdelloidea</taxon>
        <taxon>Philodinida</taxon>
        <taxon>Philodinidae</taxon>
        <taxon>Rotaria</taxon>
    </lineage>
</organism>
<evidence type="ECO:0000313" key="3">
    <source>
        <dbReference type="Proteomes" id="UP000663854"/>
    </source>
</evidence>
<dbReference type="Gene3D" id="1.25.40.90">
    <property type="match status" value="1"/>
</dbReference>
<dbReference type="GO" id="GO:0048268">
    <property type="term" value="P:clathrin coat assembly"/>
    <property type="evidence" value="ECO:0007669"/>
    <property type="project" value="TreeGrafter"/>
</dbReference>
<dbReference type="GO" id="GO:0006897">
    <property type="term" value="P:endocytosis"/>
    <property type="evidence" value="ECO:0007669"/>
    <property type="project" value="InterPro"/>
</dbReference>
<evidence type="ECO:0000259" key="1">
    <source>
        <dbReference type="PROSITE" id="PS50942"/>
    </source>
</evidence>